<evidence type="ECO:0000313" key="2">
    <source>
        <dbReference type="Proteomes" id="UP000005824"/>
    </source>
</evidence>
<dbReference type="Proteomes" id="UP000005824">
    <property type="component" value="Unassembled WGS sequence"/>
</dbReference>
<dbReference type="STRING" id="497964.CfE428DRAFT_1486"/>
<evidence type="ECO:0000313" key="1">
    <source>
        <dbReference type="EMBL" id="EDY21193.1"/>
    </source>
</evidence>
<proteinExistence type="predicted"/>
<gene>
    <name evidence="1" type="ORF">CfE428DRAFT_1486</name>
</gene>
<reference evidence="1 2" key="1">
    <citation type="journal article" date="2011" name="J. Bacteriol.">
        <title>Genome sequence of Chthoniobacter flavus Ellin428, an aerobic heterotrophic soil bacterium.</title>
        <authorList>
            <person name="Kant R."/>
            <person name="van Passel M.W."/>
            <person name="Palva A."/>
            <person name="Lucas S."/>
            <person name="Lapidus A."/>
            <person name="Glavina Del Rio T."/>
            <person name="Dalin E."/>
            <person name="Tice H."/>
            <person name="Bruce D."/>
            <person name="Goodwin L."/>
            <person name="Pitluck S."/>
            <person name="Larimer F.W."/>
            <person name="Land M.L."/>
            <person name="Hauser L."/>
            <person name="Sangwan P."/>
            <person name="de Vos W.M."/>
            <person name="Janssen P.H."/>
            <person name="Smidt H."/>
        </authorList>
    </citation>
    <scope>NUCLEOTIDE SEQUENCE [LARGE SCALE GENOMIC DNA]</scope>
    <source>
        <strain evidence="1 2">Ellin428</strain>
    </source>
</reference>
<keyword evidence="2" id="KW-1185">Reference proteome</keyword>
<dbReference type="InParanoid" id="B4CY45"/>
<comment type="caution">
    <text evidence="1">The sequence shown here is derived from an EMBL/GenBank/DDBJ whole genome shotgun (WGS) entry which is preliminary data.</text>
</comment>
<dbReference type="EMBL" id="ABVL01000003">
    <property type="protein sequence ID" value="EDY21193.1"/>
    <property type="molecule type" value="Genomic_DNA"/>
</dbReference>
<sequence>MTLAGQGRDMVNMHINLVPHRSPGLPNDGMLDLFHHNRHQAGQPIDKKHSLAICRSLAIALANYRLPPSTLASPGRVAEKLTISISGGELSHGSFCFIRADSAQWKKAGDFWNALRAMLPPANAGDLPTL</sequence>
<accession>B4CY45</accession>
<organism evidence="1 2">
    <name type="scientific">Chthoniobacter flavus Ellin428</name>
    <dbReference type="NCBI Taxonomy" id="497964"/>
    <lineage>
        <taxon>Bacteria</taxon>
        <taxon>Pseudomonadati</taxon>
        <taxon>Verrucomicrobiota</taxon>
        <taxon>Spartobacteria</taxon>
        <taxon>Chthoniobacterales</taxon>
        <taxon>Chthoniobacteraceae</taxon>
        <taxon>Chthoniobacter</taxon>
    </lineage>
</organism>
<dbReference type="AlphaFoldDB" id="B4CY45"/>
<protein>
    <submittedName>
        <fullName evidence="1">Uncharacterized protein</fullName>
    </submittedName>
</protein>
<name>B4CY45_9BACT</name>